<reference evidence="1" key="1">
    <citation type="submission" date="2024-10" db="EMBL/GenBank/DDBJ databases">
        <title>Strain of Rhizobium-related bacteria isolated fromm roots of Vavilovia formosa.</title>
        <authorList>
            <person name="Kimeklis A."/>
            <person name="Afonin A."/>
        </authorList>
    </citation>
    <scope>NUCLEOTIDE SEQUENCE</scope>
    <source>
        <strain evidence="1">Vaf-46</strain>
    </source>
</reference>
<accession>A0ACD5EUU9</accession>
<name>A0ACD5EUU9_9HYPH</name>
<protein>
    <submittedName>
        <fullName evidence="1">Uncharacterized protein</fullName>
    </submittedName>
</protein>
<gene>
    <name evidence="1" type="ORF">A4U53_020855</name>
</gene>
<proteinExistence type="predicted"/>
<evidence type="ECO:0000313" key="1">
    <source>
        <dbReference type="EMBL" id="XKM42964.1"/>
    </source>
</evidence>
<evidence type="ECO:0000313" key="2">
    <source>
        <dbReference type="Proteomes" id="UP000078465"/>
    </source>
</evidence>
<sequence length="55" mass="6019">MAAMRRSEGIPGKFSLIAIVFPVRNTDRVQEWWPETQTPIPAVTNAAGHLAGSIE</sequence>
<organism evidence="1 2">
    <name type="scientific">Rhizobium ruizarguesonis</name>
    <dbReference type="NCBI Taxonomy" id="2081791"/>
    <lineage>
        <taxon>Bacteria</taxon>
        <taxon>Pseudomonadati</taxon>
        <taxon>Pseudomonadota</taxon>
        <taxon>Alphaproteobacteria</taxon>
        <taxon>Hyphomicrobiales</taxon>
        <taxon>Rhizobiaceae</taxon>
        <taxon>Rhizobium/Agrobacterium group</taxon>
        <taxon>Rhizobium</taxon>
    </lineage>
</organism>
<dbReference type="Proteomes" id="UP000078465">
    <property type="component" value="Chromosome"/>
</dbReference>
<dbReference type="EMBL" id="CP171853">
    <property type="protein sequence ID" value="XKM42964.1"/>
    <property type="molecule type" value="Genomic_DNA"/>
</dbReference>